<protein>
    <submittedName>
        <fullName evidence="3">Uncharacterized protein</fullName>
    </submittedName>
</protein>
<gene>
    <name evidence="3" type="ORF">CYNAS_LOCUS14024</name>
</gene>
<accession>A0AA36H0Z0</accession>
<evidence type="ECO:0000313" key="4">
    <source>
        <dbReference type="Proteomes" id="UP001176961"/>
    </source>
</evidence>
<evidence type="ECO:0000256" key="1">
    <source>
        <dbReference type="SAM" id="MobiDB-lite"/>
    </source>
</evidence>
<feature type="compositionally biased region" description="Polar residues" evidence="1">
    <location>
        <begin position="191"/>
        <end position="200"/>
    </location>
</feature>
<sequence>MEKRIGKGSDNVDEKDKTSFFYGWGEDGVYAPWRLVVVLEQGQINQPKALIMVFHWIKARFSAKDWSCMTAMPSTPLTKRIVTGTITITDYEKKQRRPRPEFASMPEDQYCLLRSHLVIALVVFCILSIIQLFVLLNCLHSRCTSLPDNASYSTATSSTSRSYISSCHYRSASLEMSKPLPPTPSELALSQPYQVSATSR</sequence>
<dbReference type="AlphaFoldDB" id="A0AA36H0Z0"/>
<organism evidence="3 4">
    <name type="scientific">Cylicocyclus nassatus</name>
    <name type="common">Nematode worm</name>
    <dbReference type="NCBI Taxonomy" id="53992"/>
    <lineage>
        <taxon>Eukaryota</taxon>
        <taxon>Metazoa</taxon>
        <taxon>Ecdysozoa</taxon>
        <taxon>Nematoda</taxon>
        <taxon>Chromadorea</taxon>
        <taxon>Rhabditida</taxon>
        <taxon>Rhabditina</taxon>
        <taxon>Rhabditomorpha</taxon>
        <taxon>Strongyloidea</taxon>
        <taxon>Strongylidae</taxon>
        <taxon>Cylicocyclus</taxon>
    </lineage>
</organism>
<keyword evidence="2" id="KW-0472">Membrane</keyword>
<name>A0AA36H0Z0_CYLNA</name>
<comment type="caution">
    <text evidence="3">The sequence shown here is derived from an EMBL/GenBank/DDBJ whole genome shotgun (WGS) entry which is preliminary data.</text>
</comment>
<dbReference type="EMBL" id="CATQJL010000305">
    <property type="protein sequence ID" value="CAJ0602041.1"/>
    <property type="molecule type" value="Genomic_DNA"/>
</dbReference>
<evidence type="ECO:0000313" key="3">
    <source>
        <dbReference type="EMBL" id="CAJ0602041.1"/>
    </source>
</evidence>
<evidence type="ECO:0000256" key="2">
    <source>
        <dbReference type="SAM" id="Phobius"/>
    </source>
</evidence>
<keyword evidence="4" id="KW-1185">Reference proteome</keyword>
<feature type="region of interest" description="Disordered" evidence="1">
    <location>
        <begin position="177"/>
        <end position="200"/>
    </location>
</feature>
<dbReference type="Proteomes" id="UP001176961">
    <property type="component" value="Unassembled WGS sequence"/>
</dbReference>
<proteinExistence type="predicted"/>
<keyword evidence="2" id="KW-1133">Transmembrane helix</keyword>
<keyword evidence="2" id="KW-0812">Transmembrane</keyword>
<reference evidence="3" key="1">
    <citation type="submission" date="2023-07" db="EMBL/GenBank/DDBJ databases">
        <authorList>
            <consortium name="CYATHOMIX"/>
        </authorList>
    </citation>
    <scope>NUCLEOTIDE SEQUENCE</scope>
    <source>
        <strain evidence="3">N/A</strain>
    </source>
</reference>
<feature type="transmembrane region" description="Helical" evidence="2">
    <location>
        <begin position="117"/>
        <end position="136"/>
    </location>
</feature>